<keyword evidence="2" id="KW-1185">Reference proteome</keyword>
<gene>
    <name evidence="1" type="ORF">E3N88_00416</name>
</gene>
<dbReference type="AlphaFoldDB" id="A0A5N6Q0Q4"/>
<organism evidence="1 2">
    <name type="scientific">Mikania micrantha</name>
    <name type="common">bitter vine</name>
    <dbReference type="NCBI Taxonomy" id="192012"/>
    <lineage>
        <taxon>Eukaryota</taxon>
        <taxon>Viridiplantae</taxon>
        <taxon>Streptophyta</taxon>
        <taxon>Embryophyta</taxon>
        <taxon>Tracheophyta</taxon>
        <taxon>Spermatophyta</taxon>
        <taxon>Magnoliopsida</taxon>
        <taxon>eudicotyledons</taxon>
        <taxon>Gunneridae</taxon>
        <taxon>Pentapetalae</taxon>
        <taxon>asterids</taxon>
        <taxon>campanulids</taxon>
        <taxon>Asterales</taxon>
        <taxon>Asteraceae</taxon>
        <taxon>Asteroideae</taxon>
        <taxon>Heliantheae alliance</taxon>
        <taxon>Eupatorieae</taxon>
        <taxon>Mikania</taxon>
    </lineage>
</organism>
<evidence type="ECO:0000313" key="1">
    <source>
        <dbReference type="EMBL" id="KAD7477280.1"/>
    </source>
</evidence>
<reference evidence="1 2" key="1">
    <citation type="submission" date="2019-05" db="EMBL/GenBank/DDBJ databases">
        <title>Mikania micrantha, genome provides insights into the molecular mechanism of rapid growth.</title>
        <authorList>
            <person name="Liu B."/>
        </authorList>
    </citation>
    <scope>NUCLEOTIDE SEQUENCE [LARGE SCALE GENOMIC DNA]</scope>
    <source>
        <strain evidence="1">NLD-2019</strain>
        <tissue evidence="1">Leaf</tissue>
    </source>
</reference>
<sequence>MMEQNWNPYFKFWFYDEKTAEAVILFKQEDQWRVIRMLDPVWIVNCSKDDIDLLIMAEIFDAEGCNWEDVNYLYVELMKVQKEIVTPRAGGLDRLSRRAESSRGTISFDNRNDQIVYIAHEI</sequence>
<proteinExistence type="predicted"/>
<evidence type="ECO:0000313" key="2">
    <source>
        <dbReference type="Proteomes" id="UP000326396"/>
    </source>
</evidence>
<comment type="caution">
    <text evidence="1">The sequence shown here is derived from an EMBL/GenBank/DDBJ whole genome shotgun (WGS) entry which is preliminary data.</text>
</comment>
<protein>
    <submittedName>
        <fullName evidence="1">Uncharacterized protein</fullName>
    </submittedName>
</protein>
<dbReference type="EMBL" id="SZYD01000001">
    <property type="protein sequence ID" value="KAD7477280.1"/>
    <property type="molecule type" value="Genomic_DNA"/>
</dbReference>
<accession>A0A5N6Q0Q4</accession>
<dbReference type="Proteomes" id="UP000326396">
    <property type="component" value="Linkage Group LG1"/>
</dbReference>
<name>A0A5N6Q0Q4_9ASTR</name>